<keyword evidence="4 10" id="KW-0812">Transmembrane</keyword>
<evidence type="ECO:0000256" key="1">
    <source>
        <dbReference type="ARBA" id="ARBA00002598"/>
    </source>
</evidence>
<accession>A0AAE0S2S8</accession>
<feature type="compositionally biased region" description="Basic and acidic residues" evidence="9">
    <location>
        <begin position="101"/>
        <end position="111"/>
    </location>
</feature>
<evidence type="ECO:0000256" key="9">
    <source>
        <dbReference type="SAM" id="MobiDB-lite"/>
    </source>
</evidence>
<evidence type="ECO:0000256" key="2">
    <source>
        <dbReference type="ARBA" id="ARBA00004651"/>
    </source>
</evidence>
<feature type="region of interest" description="Disordered" evidence="9">
    <location>
        <begin position="68"/>
        <end position="111"/>
    </location>
</feature>
<keyword evidence="3" id="KW-1003">Cell membrane</keyword>
<evidence type="ECO:0000256" key="6">
    <source>
        <dbReference type="ARBA" id="ARBA00023136"/>
    </source>
</evidence>
<keyword evidence="6 10" id="KW-0472">Membrane</keyword>
<comment type="catalytic activity">
    <reaction evidence="8">
        <text>fluoride(in) = fluoride(out)</text>
        <dbReference type="Rhea" id="RHEA:76159"/>
        <dbReference type="ChEBI" id="CHEBI:17051"/>
    </reaction>
    <physiologicalReaction direction="left-to-right" evidence="8">
        <dbReference type="Rhea" id="RHEA:76160"/>
    </physiologicalReaction>
</comment>
<dbReference type="Pfam" id="PF02537">
    <property type="entry name" value="CRCB"/>
    <property type="match status" value="1"/>
</dbReference>
<protein>
    <recommendedName>
        <fullName evidence="13">Fluoride ion transporter CrcB</fullName>
    </recommendedName>
</protein>
<keyword evidence="5 10" id="KW-1133">Transmembrane helix</keyword>
<name>A0AAE0S2S8_9BIVA</name>
<evidence type="ECO:0000256" key="4">
    <source>
        <dbReference type="ARBA" id="ARBA00022692"/>
    </source>
</evidence>
<keyword evidence="12" id="KW-1185">Reference proteome</keyword>
<evidence type="ECO:0000256" key="5">
    <source>
        <dbReference type="ARBA" id="ARBA00022989"/>
    </source>
</evidence>
<evidence type="ECO:0000256" key="7">
    <source>
        <dbReference type="ARBA" id="ARBA00035120"/>
    </source>
</evidence>
<evidence type="ECO:0008006" key="13">
    <source>
        <dbReference type="Google" id="ProtNLM"/>
    </source>
</evidence>
<evidence type="ECO:0000313" key="12">
    <source>
        <dbReference type="Proteomes" id="UP001195483"/>
    </source>
</evidence>
<sequence>MIWLYCPACKTLEYTAVKAPAGRRHNCGTQVYEKEIELNAKREISIALLNLNHLKHLEAHLIKIVEEDERQPAKETSDSEYNSAPKRTQQVNNPETDILNDTDRKDGGDVIRPDKENITLYRQMIEQLATKENTYIQRLIKACNGKTVMPYEQSELVNDSCILSAPPFLKNPLPGTPNRQNPMIKMFLWVGAGGAFGSICRFLLGVFSQKILHAGGHVGVLTANIIGCLLMGIAVALAEKTVALSEDMRLLLITGFLGGLTTFSSFTADIYRLYRDGGYLLALGYLMLSILICSAVFLAAYKLTSAVVVWANS</sequence>
<comment type="caution">
    <text evidence="11">The sequence shown here is derived from an EMBL/GenBank/DDBJ whole genome shotgun (WGS) entry which is preliminary data.</text>
</comment>
<dbReference type="PANTHER" id="PTHR28259:SF1">
    <property type="entry name" value="FLUORIDE EXPORT PROTEIN 1-RELATED"/>
    <property type="match status" value="1"/>
</dbReference>
<evidence type="ECO:0000256" key="8">
    <source>
        <dbReference type="ARBA" id="ARBA00035585"/>
    </source>
</evidence>
<feature type="transmembrane region" description="Helical" evidence="10">
    <location>
        <begin position="186"/>
        <end position="206"/>
    </location>
</feature>
<dbReference type="GO" id="GO:0005886">
    <property type="term" value="C:plasma membrane"/>
    <property type="evidence" value="ECO:0007669"/>
    <property type="project" value="UniProtKB-SubCell"/>
</dbReference>
<dbReference type="EMBL" id="JAEAOA010002069">
    <property type="protein sequence ID" value="KAK3584133.1"/>
    <property type="molecule type" value="Genomic_DNA"/>
</dbReference>
<dbReference type="AlphaFoldDB" id="A0AAE0S2S8"/>
<reference evidence="11" key="2">
    <citation type="journal article" date="2021" name="Genome Biol. Evol.">
        <title>Developing a high-quality reference genome for a parasitic bivalve with doubly uniparental inheritance (Bivalvia: Unionida).</title>
        <authorList>
            <person name="Smith C.H."/>
        </authorList>
    </citation>
    <scope>NUCLEOTIDE SEQUENCE</scope>
    <source>
        <strain evidence="11">CHS0354</strain>
        <tissue evidence="11">Mantle</tissue>
    </source>
</reference>
<reference evidence="11" key="1">
    <citation type="journal article" date="2021" name="Genome Biol. Evol.">
        <title>A High-Quality Reference Genome for a Parasitic Bivalve with Doubly Uniparental Inheritance (Bivalvia: Unionida).</title>
        <authorList>
            <person name="Smith C.H."/>
        </authorList>
    </citation>
    <scope>NUCLEOTIDE SEQUENCE</scope>
    <source>
        <strain evidence="11">CHS0354</strain>
    </source>
</reference>
<dbReference type="PANTHER" id="PTHR28259">
    <property type="entry name" value="FLUORIDE EXPORT PROTEIN 1-RELATED"/>
    <property type="match status" value="1"/>
</dbReference>
<evidence type="ECO:0000256" key="3">
    <source>
        <dbReference type="ARBA" id="ARBA00022475"/>
    </source>
</evidence>
<dbReference type="InterPro" id="IPR003691">
    <property type="entry name" value="FluC"/>
</dbReference>
<feature type="transmembrane region" description="Helical" evidence="10">
    <location>
        <begin position="278"/>
        <end position="301"/>
    </location>
</feature>
<evidence type="ECO:0000313" key="11">
    <source>
        <dbReference type="EMBL" id="KAK3584133.1"/>
    </source>
</evidence>
<feature type="transmembrane region" description="Helical" evidence="10">
    <location>
        <begin position="250"/>
        <end position="271"/>
    </location>
</feature>
<dbReference type="GO" id="GO:1903425">
    <property type="term" value="F:fluoride transmembrane transporter activity"/>
    <property type="evidence" value="ECO:0007669"/>
    <property type="project" value="TreeGrafter"/>
</dbReference>
<feature type="compositionally biased region" description="Basic and acidic residues" evidence="9">
    <location>
        <begin position="68"/>
        <end position="77"/>
    </location>
</feature>
<evidence type="ECO:0000256" key="10">
    <source>
        <dbReference type="SAM" id="Phobius"/>
    </source>
</evidence>
<dbReference type="HAMAP" id="MF_00454">
    <property type="entry name" value="FluC"/>
    <property type="match status" value="1"/>
</dbReference>
<feature type="transmembrane region" description="Helical" evidence="10">
    <location>
        <begin position="218"/>
        <end position="238"/>
    </location>
</feature>
<organism evidence="11 12">
    <name type="scientific">Potamilus streckersoni</name>
    <dbReference type="NCBI Taxonomy" id="2493646"/>
    <lineage>
        <taxon>Eukaryota</taxon>
        <taxon>Metazoa</taxon>
        <taxon>Spiralia</taxon>
        <taxon>Lophotrochozoa</taxon>
        <taxon>Mollusca</taxon>
        <taxon>Bivalvia</taxon>
        <taxon>Autobranchia</taxon>
        <taxon>Heteroconchia</taxon>
        <taxon>Palaeoheterodonta</taxon>
        <taxon>Unionida</taxon>
        <taxon>Unionoidea</taxon>
        <taxon>Unionidae</taxon>
        <taxon>Ambleminae</taxon>
        <taxon>Lampsilini</taxon>
        <taxon>Potamilus</taxon>
    </lineage>
</organism>
<reference evidence="11" key="3">
    <citation type="submission" date="2023-05" db="EMBL/GenBank/DDBJ databases">
        <authorList>
            <person name="Smith C.H."/>
        </authorList>
    </citation>
    <scope>NUCLEOTIDE SEQUENCE</scope>
    <source>
        <strain evidence="11">CHS0354</strain>
        <tissue evidence="11">Mantle</tissue>
    </source>
</reference>
<comment type="similarity">
    <text evidence="7">Belongs to the fluoride channel Fluc/FEX (TC 1.A.43) family.</text>
</comment>
<feature type="compositionally biased region" description="Polar residues" evidence="9">
    <location>
        <begin position="79"/>
        <end position="95"/>
    </location>
</feature>
<proteinExistence type="inferred from homology"/>
<gene>
    <name evidence="11" type="ORF">CHS0354_035213</name>
</gene>
<comment type="subcellular location">
    <subcellularLocation>
        <location evidence="2">Cell membrane</location>
        <topology evidence="2">Multi-pass membrane protein</topology>
    </subcellularLocation>
</comment>
<dbReference type="Proteomes" id="UP001195483">
    <property type="component" value="Unassembled WGS sequence"/>
</dbReference>
<comment type="function">
    <text evidence="1">Fluoride channel required for the rapid expulsion of cytoplasmic fluoride.</text>
</comment>